<keyword evidence="2" id="KW-1185">Reference proteome</keyword>
<proteinExistence type="predicted"/>
<dbReference type="Proteomes" id="UP001365128">
    <property type="component" value="Unassembled WGS sequence"/>
</dbReference>
<dbReference type="EMBL" id="JBBPDW010000043">
    <property type="protein sequence ID" value="KAK7534427.1"/>
    <property type="molecule type" value="Genomic_DNA"/>
</dbReference>
<protein>
    <submittedName>
        <fullName evidence="1">Uncharacterized protein</fullName>
    </submittedName>
</protein>
<reference evidence="1 2" key="1">
    <citation type="submission" date="2024-04" db="EMBL/GenBank/DDBJ databases">
        <title>Phyllosticta paracitricarpa is synonymous to the EU quarantine fungus P. citricarpa based on phylogenomic analyses.</title>
        <authorList>
            <consortium name="Lawrence Berkeley National Laboratory"/>
            <person name="Van Ingen-Buijs V.A."/>
            <person name="Van Westerhoven A.C."/>
            <person name="Haridas S."/>
            <person name="Skiadas P."/>
            <person name="Martin F."/>
            <person name="Groenewald J.Z."/>
            <person name="Crous P.W."/>
            <person name="Seidl M.F."/>
        </authorList>
    </citation>
    <scope>NUCLEOTIDE SEQUENCE [LARGE SCALE GENOMIC DNA]</scope>
    <source>
        <strain evidence="1 2">CBS 122670</strain>
    </source>
</reference>
<name>A0ABR1LGV0_9PEZI</name>
<sequence>MRALSLLLPSNTIGSFEESEEAAIDEAVADGHFYIARGLAEQALCDCDLDSYSRARYHALLTVLPGEDPDFQF</sequence>
<organism evidence="1 2">
    <name type="scientific">Phyllosticta citricarpa</name>
    <dbReference type="NCBI Taxonomy" id="55181"/>
    <lineage>
        <taxon>Eukaryota</taxon>
        <taxon>Fungi</taxon>
        <taxon>Dikarya</taxon>
        <taxon>Ascomycota</taxon>
        <taxon>Pezizomycotina</taxon>
        <taxon>Dothideomycetes</taxon>
        <taxon>Dothideomycetes incertae sedis</taxon>
        <taxon>Botryosphaeriales</taxon>
        <taxon>Phyllostictaceae</taxon>
        <taxon>Phyllosticta</taxon>
    </lineage>
</organism>
<evidence type="ECO:0000313" key="2">
    <source>
        <dbReference type="Proteomes" id="UP001365128"/>
    </source>
</evidence>
<gene>
    <name evidence="1" type="ORF">IWX46DRAFT_644194</name>
</gene>
<evidence type="ECO:0000313" key="1">
    <source>
        <dbReference type="EMBL" id="KAK7534427.1"/>
    </source>
</evidence>
<comment type="caution">
    <text evidence="1">The sequence shown here is derived from an EMBL/GenBank/DDBJ whole genome shotgun (WGS) entry which is preliminary data.</text>
</comment>
<accession>A0ABR1LGV0</accession>